<dbReference type="AlphaFoldDB" id="A0A7I3ZQQ9"/>
<reference evidence="2 3" key="1">
    <citation type="journal article" date="2008" name="Science">
        <title>The Physcomitrella genome reveals evolutionary insights into the conquest of land by plants.</title>
        <authorList>
            <person name="Rensing S."/>
            <person name="Lang D."/>
            <person name="Zimmer A."/>
            <person name="Terry A."/>
            <person name="Salamov A."/>
            <person name="Shapiro H."/>
            <person name="Nishiyama T."/>
            <person name="Perroud P.-F."/>
            <person name="Lindquist E."/>
            <person name="Kamisugi Y."/>
            <person name="Tanahashi T."/>
            <person name="Sakakibara K."/>
            <person name="Fujita T."/>
            <person name="Oishi K."/>
            <person name="Shin-I T."/>
            <person name="Kuroki Y."/>
            <person name="Toyoda A."/>
            <person name="Suzuki Y."/>
            <person name="Hashimoto A."/>
            <person name="Yamaguchi K."/>
            <person name="Sugano A."/>
            <person name="Kohara Y."/>
            <person name="Fujiyama A."/>
            <person name="Anterola A."/>
            <person name="Aoki S."/>
            <person name="Ashton N."/>
            <person name="Barbazuk W.B."/>
            <person name="Barker E."/>
            <person name="Bennetzen J."/>
            <person name="Bezanilla M."/>
            <person name="Blankenship R."/>
            <person name="Cho S.H."/>
            <person name="Dutcher S."/>
            <person name="Estelle M."/>
            <person name="Fawcett J.A."/>
            <person name="Gundlach H."/>
            <person name="Hanada K."/>
            <person name="Heyl A."/>
            <person name="Hicks K.A."/>
            <person name="Hugh J."/>
            <person name="Lohr M."/>
            <person name="Mayer K."/>
            <person name="Melkozernov A."/>
            <person name="Murata T."/>
            <person name="Nelson D."/>
            <person name="Pils B."/>
            <person name="Prigge M."/>
            <person name="Reiss B."/>
            <person name="Renner T."/>
            <person name="Rombauts S."/>
            <person name="Rushton P."/>
            <person name="Sanderfoot A."/>
            <person name="Schween G."/>
            <person name="Shiu S.-H."/>
            <person name="Stueber K."/>
            <person name="Theodoulou F.L."/>
            <person name="Tu H."/>
            <person name="Van de Peer Y."/>
            <person name="Verrier P.J."/>
            <person name="Waters E."/>
            <person name="Wood A."/>
            <person name="Yang L."/>
            <person name="Cove D."/>
            <person name="Cuming A."/>
            <person name="Hasebe M."/>
            <person name="Lucas S."/>
            <person name="Mishler D.B."/>
            <person name="Reski R."/>
            <person name="Grigoriev I."/>
            <person name="Quatrano R.S."/>
            <person name="Boore J.L."/>
        </authorList>
    </citation>
    <scope>NUCLEOTIDE SEQUENCE [LARGE SCALE GENOMIC DNA]</scope>
    <source>
        <strain evidence="2 3">cv. Gransden 2004</strain>
    </source>
</reference>
<evidence type="ECO:0000256" key="1">
    <source>
        <dbReference type="SAM" id="MobiDB-lite"/>
    </source>
</evidence>
<dbReference type="EnsemblPlants" id="Pp3c1_25820V3.4">
    <property type="protein sequence ID" value="PAC:32970520.CDS.1"/>
    <property type="gene ID" value="Pp3c1_25820"/>
</dbReference>
<dbReference type="EMBL" id="ABEU02000001">
    <property type="status" value="NOT_ANNOTATED_CDS"/>
    <property type="molecule type" value="Genomic_DNA"/>
</dbReference>
<feature type="region of interest" description="Disordered" evidence="1">
    <location>
        <begin position="70"/>
        <end position="94"/>
    </location>
</feature>
<accession>A0A7I3ZQQ9</accession>
<feature type="compositionally biased region" description="Polar residues" evidence="1">
    <location>
        <begin position="81"/>
        <end position="94"/>
    </location>
</feature>
<dbReference type="Proteomes" id="UP000006727">
    <property type="component" value="Chromosome 1"/>
</dbReference>
<organism evidence="2 3">
    <name type="scientific">Physcomitrium patens</name>
    <name type="common">Spreading-leaved earth moss</name>
    <name type="synonym">Physcomitrella patens</name>
    <dbReference type="NCBI Taxonomy" id="3218"/>
    <lineage>
        <taxon>Eukaryota</taxon>
        <taxon>Viridiplantae</taxon>
        <taxon>Streptophyta</taxon>
        <taxon>Embryophyta</taxon>
        <taxon>Bryophyta</taxon>
        <taxon>Bryophytina</taxon>
        <taxon>Bryopsida</taxon>
        <taxon>Funariidae</taxon>
        <taxon>Funariales</taxon>
        <taxon>Funariaceae</taxon>
        <taxon>Physcomitrium</taxon>
    </lineage>
</organism>
<evidence type="ECO:0000313" key="2">
    <source>
        <dbReference type="EnsemblPlants" id="PAC:32970520.CDS.1"/>
    </source>
</evidence>
<proteinExistence type="predicted"/>
<reference evidence="2 3" key="2">
    <citation type="journal article" date="2018" name="Plant J.">
        <title>The Physcomitrella patens chromosome-scale assembly reveals moss genome structure and evolution.</title>
        <authorList>
            <person name="Lang D."/>
            <person name="Ullrich K.K."/>
            <person name="Murat F."/>
            <person name="Fuchs J."/>
            <person name="Jenkins J."/>
            <person name="Haas F.B."/>
            <person name="Piednoel M."/>
            <person name="Gundlach H."/>
            <person name="Van Bel M."/>
            <person name="Meyberg R."/>
            <person name="Vives C."/>
            <person name="Morata J."/>
            <person name="Symeonidi A."/>
            <person name="Hiss M."/>
            <person name="Muchero W."/>
            <person name="Kamisugi Y."/>
            <person name="Saleh O."/>
            <person name="Blanc G."/>
            <person name="Decker E.L."/>
            <person name="van Gessel N."/>
            <person name="Grimwood J."/>
            <person name="Hayes R.D."/>
            <person name="Graham S.W."/>
            <person name="Gunter L.E."/>
            <person name="McDaniel S.F."/>
            <person name="Hoernstein S.N.W."/>
            <person name="Larsson A."/>
            <person name="Li F.W."/>
            <person name="Perroud P.F."/>
            <person name="Phillips J."/>
            <person name="Ranjan P."/>
            <person name="Rokshar D.S."/>
            <person name="Rothfels C.J."/>
            <person name="Schneider L."/>
            <person name="Shu S."/>
            <person name="Stevenson D.W."/>
            <person name="Thummler F."/>
            <person name="Tillich M."/>
            <person name="Villarreal Aguilar J.C."/>
            <person name="Widiez T."/>
            <person name="Wong G.K."/>
            <person name="Wymore A."/>
            <person name="Zhang Y."/>
            <person name="Zimmer A.D."/>
            <person name="Quatrano R.S."/>
            <person name="Mayer K.F.X."/>
            <person name="Goodstein D."/>
            <person name="Casacuberta J.M."/>
            <person name="Vandepoele K."/>
            <person name="Reski R."/>
            <person name="Cuming A.C."/>
            <person name="Tuskan G.A."/>
            <person name="Maumus F."/>
            <person name="Salse J."/>
            <person name="Schmutz J."/>
            <person name="Rensing S.A."/>
        </authorList>
    </citation>
    <scope>NUCLEOTIDE SEQUENCE [LARGE SCALE GENOMIC DNA]</scope>
    <source>
        <strain evidence="2 3">cv. Gransden 2004</strain>
    </source>
</reference>
<keyword evidence="3" id="KW-1185">Reference proteome</keyword>
<protein>
    <submittedName>
        <fullName evidence="2">Uncharacterized protein</fullName>
    </submittedName>
</protein>
<evidence type="ECO:0000313" key="3">
    <source>
        <dbReference type="Proteomes" id="UP000006727"/>
    </source>
</evidence>
<dbReference type="InParanoid" id="A0A7I3ZQQ9"/>
<name>A0A7I3ZQQ9_PHYPA</name>
<dbReference type="Gramene" id="Pp3c1_25820V3.4">
    <property type="protein sequence ID" value="PAC:32970520.CDS.1"/>
    <property type="gene ID" value="Pp3c1_25820"/>
</dbReference>
<reference evidence="2" key="3">
    <citation type="submission" date="2020-12" db="UniProtKB">
        <authorList>
            <consortium name="EnsemblPlants"/>
        </authorList>
    </citation>
    <scope>IDENTIFICATION</scope>
</reference>
<sequence>MEDVDLHRVRRRRRSRNDRSVSSTLVRGTRWSQIHMAKCSPSVVSVPGFSKPSHEFNSRDGELSLLACSKSNRREEGMNEGTKQVSPTPLSNPN</sequence>
<feature type="region of interest" description="Disordered" evidence="1">
    <location>
        <begin position="1"/>
        <end position="25"/>
    </location>
</feature>